<dbReference type="OrthoDB" id="3426404at2"/>
<evidence type="ECO:0000256" key="7">
    <source>
        <dbReference type="RuleBase" id="RU367016"/>
    </source>
</evidence>
<reference evidence="9 10" key="1">
    <citation type="submission" date="2016-09" db="EMBL/GenBank/DDBJ databases">
        <authorList>
            <person name="Capua I."/>
            <person name="De Benedictis P."/>
            <person name="Joannis T."/>
            <person name="Lombin L.H."/>
            <person name="Cattoli G."/>
        </authorList>
    </citation>
    <scope>NUCLEOTIDE SEQUENCE [LARGE SCALE GENOMIC DNA]</scope>
    <source>
        <strain evidence="9 10">ISLP-3</strain>
    </source>
</reference>
<evidence type="ECO:0000313" key="9">
    <source>
        <dbReference type="EMBL" id="SDD10258.1"/>
    </source>
</evidence>
<name>A0A1G6S0A3_9MICO</name>
<comment type="subcellular location">
    <subcellularLocation>
        <location evidence="1 7">Cell membrane</location>
        <topology evidence="1 7">Multi-pass membrane protein</topology>
    </subcellularLocation>
</comment>
<feature type="transmembrane region" description="Helical" evidence="7">
    <location>
        <begin position="106"/>
        <end position="126"/>
    </location>
</feature>
<evidence type="ECO:0000256" key="6">
    <source>
        <dbReference type="ARBA" id="ARBA00023136"/>
    </source>
</evidence>
<dbReference type="EMBL" id="FMYH01000005">
    <property type="protein sequence ID" value="SDD10258.1"/>
    <property type="molecule type" value="Genomic_DNA"/>
</dbReference>
<dbReference type="PANTHER" id="PTHR30353">
    <property type="entry name" value="INNER MEMBRANE PROTEIN DEDA-RELATED"/>
    <property type="match status" value="1"/>
</dbReference>
<organism evidence="9 10">
    <name type="scientific">Sanguibacter gelidistatuariae</name>
    <dbReference type="NCBI Taxonomy" id="1814289"/>
    <lineage>
        <taxon>Bacteria</taxon>
        <taxon>Bacillati</taxon>
        <taxon>Actinomycetota</taxon>
        <taxon>Actinomycetes</taxon>
        <taxon>Micrococcales</taxon>
        <taxon>Sanguibacteraceae</taxon>
        <taxon>Sanguibacter</taxon>
    </lineage>
</organism>
<evidence type="ECO:0000256" key="4">
    <source>
        <dbReference type="ARBA" id="ARBA00022692"/>
    </source>
</evidence>
<dbReference type="Proteomes" id="UP000199039">
    <property type="component" value="Unassembled WGS sequence"/>
</dbReference>
<dbReference type="AlphaFoldDB" id="A0A1G6S0A3"/>
<evidence type="ECO:0000256" key="3">
    <source>
        <dbReference type="ARBA" id="ARBA00022475"/>
    </source>
</evidence>
<dbReference type="Pfam" id="PF09335">
    <property type="entry name" value="VTT_dom"/>
    <property type="match status" value="1"/>
</dbReference>
<evidence type="ECO:0000313" key="10">
    <source>
        <dbReference type="Proteomes" id="UP000199039"/>
    </source>
</evidence>
<comment type="caution">
    <text evidence="7">Lacks conserved residue(s) required for the propagation of feature annotation.</text>
</comment>
<keyword evidence="6 7" id="KW-0472">Membrane</keyword>
<dbReference type="STRING" id="1814289.SAMN05216410_2831"/>
<feature type="transmembrane region" description="Helical" evidence="7">
    <location>
        <begin position="6"/>
        <end position="22"/>
    </location>
</feature>
<evidence type="ECO:0000259" key="8">
    <source>
        <dbReference type="Pfam" id="PF09335"/>
    </source>
</evidence>
<keyword evidence="10" id="KW-1185">Reference proteome</keyword>
<feature type="domain" description="VTT" evidence="8">
    <location>
        <begin position="24"/>
        <end position="123"/>
    </location>
</feature>
<evidence type="ECO:0000256" key="5">
    <source>
        <dbReference type="ARBA" id="ARBA00022989"/>
    </source>
</evidence>
<evidence type="ECO:0000256" key="1">
    <source>
        <dbReference type="ARBA" id="ARBA00004651"/>
    </source>
</evidence>
<feature type="transmembrane region" description="Helical" evidence="7">
    <location>
        <begin position="138"/>
        <end position="157"/>
    </location>
</feature>
<keyword evidence="5 7" id="KW-1133">Transmembrane helix</keyword>
<keyword evidence="4 7" id="KW-0812">Transmembrane</keyword>
<dbReference type="PANTHER" id="PTHR30353:SF15">
    <property type="entry name" value="INNER MEMBRANE PROTEIN YABI"/>
    <property type="match status" value="1"/>
</dbReference>
<dbReference type="InterPro" id="IPR032818">
    <property type="entry name" value="DedA-like"/>
</dbReference>
<comment type="similarity">
    <text evidence="2 7">Belongs to the DedA family.</text>
</comment>
<dbReference type="GO" id="GO:0005886">
    <property type="term" value="C:plasma membrane"/>
    <property type="evidence" value="ECO:0007669"/>
    <property type="project" value="UniProtKB-SubCell"/>
</dbReference>
<dbReference type="InterPro" id="IPR032816">
    <property type="entry name" value="VTT_dom"/>
</dbReference>
<proteinExistence type="inferred from homology"/>
<accession>A0A1G6S0A3</accession>
<keyword evidence="3 7" id="KW-1003">Cell membrane</keyword>
<gene>
    <name evidence="9" type="ORF">SAMN05216410_2831</name>
</gene>
<protein>
    <submittedName>
        <fullName evidence="9">Membrane protein DedA, SNARE-associated domain</fullName>
    </submittedName>
</protein>
<evidence type="ECO:0000256" key="2">
    <source>
        <dbReference type="ARBA" id="ARBA00010792"/>
    </source>
</evidence>
<dbReference type="RefSeq" id="WP_093184144.1">
    <property type="nucleotide sequence ID" value="NZ_FMYH01000005.1"/>
</dbReference>
<sequence>MPDLDGAPFVAIFCFFFAIVIVRTQATYWLARLVAAQTVGRSAPKNRVLARAQAWSQSPSAARGNTALNRWGVLAVPLSFFTVGFKSVVNAAAGLTQMPFRRYLPAMLLGCMIHATIYATVGWAAWEVALAAAAGSPWGIAVLAALLLATAALITLARRRSARTRARVTAASGGTDGPQA</sequence>